<evidence type="ECO:0000313" key="3">
    <source>
        <dbReference type="EMBL" id="KAJ5363755.1"/>
    </source>
</evidence>
<organism evidence="3 4">
    <name type="scientific">Penicillium cataractarum</name>
    <dbReference type="NCBI Taxonomy" id="2100454"/>
    <lineage>
        <taxon>Eukaryota</taxon>
        <taxon>Fungi</taxon>
        <taxon>Dikarya</taxon>
        <taxon>Ascomycota</taxon>
        <taxon>Pezizomycotina</taxon>
        <taxon>Eurotiomycetes</taxon>
        <taxon>Eurotiomycetidae</taxon>
        <taxon>Eurotiales</taxon>
        <taxon>Aspergillaceae</taxon>
        <taxon>Penicillium</taxon>
    </lineage>
</organism>
<name>A0A9W9RP09_9EURO</name>
<dbReference type="InterPro" id="IPR058925">
    <property type="entry name" value="zf-C2H2_AcuF"/>
</dbReference>
<dbReference type="PANTHER" id="PTHR35391:SF3">
    <property type="entry name" value="FINGER DOMAIN PROTEIN, PUTATIVE (AFU_ORTHOLOGUE AFUA_8G04300)-RELATED"/>
    <property type="match status" value="1"/>
</dbReference>
<proteinExistence type="predicted"/>
<dbReference type="GeneID" id="81441561"/>
<dbReference type="PROSITE" id="PS00028">
    <property type="entry name" value="ZINC_FINGER_C2H2_1"/>
    <property type="match status" value="2"/>
</dbReference>
<dbReference type="RefSeq" id="XP_056551382.1">
    <property type="nucleotide sequence ID" value="XM_056702382.1"/>
</dbReference>
<evidence type="ECO:0000256" key="1">
    <source>
        <dbReference type="SAM" id="MobiDB-lite"/>
    </source>
</evidence>
<protein>
    <recommendedName>
        <fullName evidence="2">C2H2-type domain-containing protein</fullName>
    </recommendedName>
</protein>
<dbReference type="EMBL" id="JAPZBS010000008">
    <property type="protein sequence ID" value="KAJ5363755.1"/>
    <property type="molecule type" value="Genomic_DNA"/>
</dbReference>
<keyword evidence="4" id="KW-1185">Reference proteome</keyword>
<dbReference type="InterPro" id="IPR013087">
    <property type="entry name" value="Znf_C2H2_type"/>
</dbReference>
<comment type="caution">
    <text evidence="3">The sequence shown here is derived from an EMBL/GenBank/DDBJ whole genome shotgun (WGS) entry which is preliminary data.</text>
</comment>
<feature type="region of interest" description="Disordered" evidence="1">
    <location>
        <begin position="1"/>
        <end position="55"/>
    </location>
</feature>
<sequence>MRAGYDPPSRGNDYVPSPNDIMIRHERKQRNEETRLWSQTVQGAADIEADDDDATSNTADYPLRPEDYFSLGFHRTIHSIPGPGVMIHESSDDGMISEDETGWSTASDSLPAIPDEHRVDNFSTAGADPSWKSTASSSQPSQILPGRDTLHDNMHREASVQPESSYAAMAAFQRRAEELDTASITATIDNDSVNNVILQLEQSLNITNTFKELSTARSHLMHGVYQESPIPTNQAPDPFFGRATDTTQQADVEGEPSSGNSFRQSNELIRSPSLDDMLSPMSEQIVLPKVQTSPPRTRSQSQSEMPWSATHGGAHSSNIKLEMDAEPSPGSIAPGIEKWRTDENDKLEVAEEKGFVKELSRVLPKPTLEGFEAHIAQINPRMTAILIHRFTQEQLLRYRKLIERQQQHMAAVEKGSCKSGELCFGSGGQALLLTRRKGTTDVWNDHNHDQSYLPNEGAISPDQFPGNIPLPPVSKLPAVFECPICFQVKTIHKPSDWSRHILEDLQLYMCTFPDCTGPWFFKRKASWVRHESERHRRLRWWTCSYPGCIYTCTRRSAFIHHVLREHDMLEPKGSVPDSGASKEVDRLSKLVEECKHETSSTLVNEPCRFCGNIFPTWKKLTGHLGMHMEQLALPVLELVQQACASAS</sequence>
<feature type="domain" description="C2H2-type" evidence="2">
    <location>
        <begin position="607"/>
        <end position="627"/>
    </location>
</feature>
<evidence type="ECO:0000259" key="2">
    <source>
        <dbReference type="PROSITE" id="PS00028"/>
    </source>
</evidence>
<accession>A0A9W9RP09</accession>
<dbReference type="Pfam" id="PF26082">
    <property type="entry name" value="zf-C2H2_AcuF"/>
    <property type="match status" value="1"/>
</dbReference>
<feature type="compositionally biased region" description="Polar residues" evidence="1">
    <location>
        <begin position="131"/>
        <end position="142"/>
    </location>
</feature>
<feature type="region of interest" description="Disordered" evidence="1">
    <location>
        <begin position="289"/>
        <end position="315"/>
    </location>
</feature>
<dbReference type="OrthoDB" id="5315052at2759"/>
<dbReference type="Proteomes" id="UP001147782">
    <property type="component" value="Unassembled WGS sequence"/>
</dbReference>
<evidence type="ECO:0000313" key="4">
    <source>
        <dbReference type="Proteomes" id="UP001147782"/>
    </source>
</evidence>
<dbReference type="AlphaFoldDB" id="A0A9W9RP09"/>
<feature type="compositionally biased region" description="Polar residues" evidence="1">
    <location>
        <begin position="290"/>
        <end position="305"/>
    </location>
</feature>
<feature type="domain" description="C2H2-type" evidence="2">
    <location>
        <begin position="543"/>
        <end position="566"/>
    </location>
</feature>
<gene>
    <name evidence="3" type="ORF">N7496_009468</name>
</gene>
<reference evidence="3" key="2">
    <citation type="journal article" date="2023" name="IMA Fungus">
        <title>Comparative genomic study of the Penicillium genus elucidates a diverse pangenome and 15 lateral gene transfer events.</title>
        <authorList>
            <person name="Petersen C."/>
            <person name="Sorensen T."/>
            <person name="Nielsen M.R."/>
            <person name="Sondergaard T.E."/>
            <person name="Sorensen J.L."/>
            <person name="Fitzpatrick D.A."/>
            <person name="Frisvad J.C."/>
            <person name="Nielsen K.L."/>
        </authorList>
    </citation>
    <scope>NUCLEOTIDE SEQUENCE</scope>
    <source>
        <strain evidence="3">IBT 29864</strain>
    </source>
</reference>
<dbReference type="PANTHER" id="PTHR35391">
    <property type="entry name" value="C2H2-TYPE DOMAIN-CONTAINING PROTEIN-RELATED"/>
    <property type="match status" value="1"/>
</dbReference>
<feature type="region of interest" description="Disordered" evidence="1">
    <location>
        <begin position="231"/>
        <end position="265"/>
    </location>
</feature>
<reference evidence="3" key="1">
    <citation type="submission" date="2022-11" db="EMBL/GenBank/DDBJ databases">
        <authorList>
            <person name="Petersen C."/>
        </authorList>
    </citation>
    <scope>NUCLEOTIDE SEQUENCE</scope>
    <source>
        <strain evidence="3">IBT 29864</strain>
    </source>
</reference>
<dbReference type="SMART" id="SM00355">
    <property type="entry name" value="ZnF_C2H2"/>
    <property type="match status" value="3"/>
</dbReference>
<feature type="region of interest" description="Disordered" evidence="1">
    <location>
        <begin position="126"/>
        <end position="149"/>
    </location>
</feature>